<reference evidence="2 3" key="1">
    <citation type="journal article" date="2019" name="Commun. Biol.">
        <title>The bagworm genome reveals a unique fibroin gene that provides high tensile strength.</title>
        <authorList>
            <person name="Kono N."/>
            <person name="Nakamura H."/>
            <person name="Ohtoshi R."/>
            <person name="Tomita M."/>
            <person name="Numata K."/>
            <person name="Arakawa K."/>
        </authorList>
    </citation>
    <scope>NUCLEOTIDE SEQUENCE [LARGE SCALE GENOMIC DNA]</scope>
</reference>
<evidence type="ECO:0000313" key="2">
    <source>
        <dbReference type="EMBL" id="GBP62328.1"/>
    </source>
</evidence>
<gene>
    <name evidence="2" type="ORF">EVAR_48501_1</name>
</gene>
<dbReference type="Proteomes" id="UP000299102">
    <property type="component" value="Unassembled WGS sequence"/>
</dbReference>
<feature type="compositionally biased region" description="Basic residues" evidence="1">
    <location>
        <begin position="1"/>
        <end position="16"/>
    </location>
</feature>
<organism evidence="2 3">
    <name type="scientific">Eumeta variegata</name>
    <name type="common">Bagworm moth</name>
    <name type="synonym">Eumeta japonica</name>
    <dbReference type="NCBI Taxonomy" id="151549"/>
    <lineage>
        <taxon>Eukaryota</taxon>
        <taxon>Metazoa</taxon>
        <taxon>Ecdysozoa</taxon>
        <taxon>Arthropoda</taxon>
        <taxon>Hexapoda</taxon>
        <taxon>Insecta</taxon>
        <taxon>Pterygota</taxon>
        <taxon>Neoptera</taxon>
        <taxon>Endopterygota</taxon>
        <taxon>Lepidoptera</taxon>
        <taxon>Glossata</taxon>
        <taxon>Ditrysia</taxon>
        <taxon>Tineoidea</taxon>
        <taxon>Psychidae</taxon>
        <taxon>Oiketicinae</taxon>
        <taxon>Eumeta</taxon>
    </lineage>
</organism>
<evidence type="ECO:0000256" key="1">
    <source>
        <dbReference type="SAM" id="MobiDB-lite"/>
    </source>
</evidence>
<protein>
    <submittedName>
        <fullName evidence="2">Uncharacterized protein</fullName>
    </submittedName>
</protein>
<feature type="compositionally biased region" description="Basic and acidic residues" evidence="1">
    <location>
        <begin position="53"/>
        <end position="82"/>
    </location>
</feature>
<evidence type="ECO:0000313" key="3">
    <source>
        <dbReference type="Proteomes" id="UP000299102"/>
    </source>
</evidence>
<proteinExistence type="predicted"/>
<accession>A0A4C1XFX5</accession>
<name>A0A4C1XFX5_EUMVA</name>
<feature type="region of interest" description="Disordered" evidence="1">
    <location>
        <begin position="1"/>
        <end position="82"/>
    </location>
</feature>
<dbReference type="AlphaFoldDB" id="A0A4C1XFX5"/>
<sequence>MRRYVSFRGRDHRTRPRISNGPRGGRAAAGRRTRGGRAERPHRILNTFSEPTRGLRDHGGARTFSRERGRERTRETALKEAHKATYGAHSLTNGRRYVGRSL</sequence>
<dbReference type="EMBL" id="BGZK01000838">
    <property type="protein sequence ID" value="GBP62328.1"/>
    <property type="molecule type" value="Genomic_DNA"/>
</dbReference>
<keyword evidence="3" id="KW-1185">Reference proteome</keyword>
<comment type="caution">
    <text evidence="2">The sequence shown here is derived from an EMBL/GenBank/DDBJ whole genome shotgun (WGS) entry which is preliminary data.</text>
</comment>